<gene>
    <name evidence="3" type="primary">Tm7sf3</name>
    <name evidence="3" type="ORF">Bhyg_12438</name>
</gene>
<evidence type="ECO:0000256" key="2">
    <source>
        <dbReference type="SAM" id="SignalP"/>
    </source>
</evidence>
<reference evidence="3" key="1">
    <citation type="submission" date="2022-07" db="EMBL/GenBank/DDBJ databases">
        <authorList>
            <person name="Trinca V."/>
            <person name="Uliana J.V.C."/>
            <person name="Torres T.T."/>
            <person name="Ward R.J."/>
            <person name="Monesi N."/>
        </authorList>
    </citation>
    <scope>NUCLEOTIDE SEQUENCE</scope>
    <source>
        <strain evidence="3">HSMRA1968</strain>
        <tissue evidence="3">Whole embryos</tissue>
    </source>
</reference>
<feature type="transmembrane region" description="Helical" evidence="1">
    <location>
        <begin position="412"/>
        <end position="431"/>
    </location>
</feature>
<dbReference type="PANTHER" id="PTHR15937">
    <property type="entry name" value="TRANSMEMBRANE 7 SUPERFAMILY MEMBER 3"/>
    <property type="match status" value="1"/>
</dbReference>
<keyword evidence="1" id="KW-0472">Membrane</keyword>
<feature type="transmembrane region" description="Helical" evidence="1">
    <location>
        <begin position="354"/>
        <end position="373"/>
    </location>
</feature>
<dbReference type="OrthoDB" id="5967337at2759"/>
<feature type="transmembrane region" description="Helical" evidence="1">
    <location>
        <begin position="321"/>
        <end position="342"/>
    </location>
</feature>
<organism evidence="3 4">
    <name type="scientific">Pseudolycoriella hygida</name>
    <dbReference type="NCBI Taxonomy" id="35572"/>
    <lineage>
        <taxon>Eukaryota</taxon>
        <taxon>Metazoa</taxon>
        <taxon>Ecdysozoa</taxon>
        <taxon>Arthropoda</taxon>
        <taxon>Hexapoda</taxon>
        <taxon>Insecta</taxon>
        <taxon>Pterygota</taxon>
        <taxon>Neoptera</taxon>
        <taxon>Endopterygota</taxon>
        <taxon>Diptera</taxon>
        <taxon>Nematocera</taxon>
        <taxon>Sciaroidea</taxon>
        <taxon>Sciaridae</taxon>
        <taxon>Pseudolycoriella</taxon>
    </lineage>
</organism>
<feature type="chain" id="PRO_5040473733" evidence="2">
    <location>
        <begin position="21"/>
        <end position="489"/>
    </location>
</feature>
<dbReference type="Proteomes" id="UP001151699">
    <property type="component" value="Chromosome X"/>
</dbReference>
<feature type="signal peptide" evidence="2">
    <location>
        <begin position="1"/>
        <end position="20"/>
    </location>
</feature>
<keyword evidence="2" id="KW-0732">Signal</keyword>
<dbReference type="PANTHER" id="PTHR15937:SF3">
    <property type="entry name" value="TRANSMEMBRANE 7 SUPERFAMILY MEMBER 3"/>
    <property type="match status" value="1"/>
</dbReference>
<keyword evidence="4" id="KW-1185">Reference proteome</keyword>
<protein>
    <submittedName>
        <fullName evidence="3">Transmembrane 7 superfamily member 3</fullName>
    </submittedName>
</protein>
<name>A0A9Q0S0V4_9DIPT</name>
<keyword evidence="1" id="KW-1133">Transmembrane helix</keyword>
<proteinExistence type="predicted"/>
<dbReference type="AlphaFoldDB" id="A0A9Q0S0V4"/>
<feature type="non-terminal residue" evidence="3">
    <location>
        <position position="489"/>
    </location>
</feature>
<feature type="transmembrane region" description="Helical" evidence="1">
    <location>
        <begin position="438"/>
        <end position="458"/>
    </location>
</feature>
<sequence>MFVYRCICLLLMSAPLVIQCRELQFFAKSDINSGSIISIDASKPSTDDITFYAEFSLDAYTVNTISVYNFTDLKYGFGILQVHSCWYNLTLSYNRTIQRNFHENGTDLGLTLYPWQQNPQELYVHNHNYFTSVNISVALILYNKTTPEPGGCNMEYPMANTPLLIVTFHKKFMNVDTPLAAFRADESNEVKRCNASLSYIGYHLYLNRGDYTCRSLFDGIKSFMTVGGIEEMGIPSAAVPGGAAHRRSYVTVPGTGIVFQTIVSGEAGTSSYVPRFTTSCSPPLLETSCDAFDSALYRVLAGLLVSVGIIRAYFCDFLKAIGVFIDGFIFGLLLTFNLTHLSEANTFEDKAEQILFTCALFVAMLITLVFTCFEILRSCFICLPTVIVGWLLGAVIVYFTDDLFYELKSYGWMYETVFIASIVGVTILISPLKTLGPLILGATSGSFYIVHGFCIAYGNHLNYVILNALRYTLDKDFRKVHSTPSTNVE</sequence>
<evidence type="ECO:0000313" key="3">
    <source>
        <dbReference type="EMBL" id="KAJ6639691.1"/>
    </source>
</evidence>
<comment type="caution">
    <text evidence="3">The sequence shown here is derived from an EMBL/GenBank/DDBJ whole genome shotgun (WGS) entry which is preliminary data.</text>
</comment>
<dbReference type="GO" id="GO:0005886">
    <property type="term" value="C:plasma membrane"/>
    <property type="evidence" value="ECO:0007669"/>
    <property type="project" value="TreeGrafter"/>
</dbReference>
<feature type="transmembrane region" description="Helical" evidence="1">
    <location>
        <begin position="380"/>
        <end position="400"/>
    </location>
</feature>
<evidence type="ECO:0000256" key="1">
    <source>
        <dbReference type="SAM" id="Phobius"/>
    </source>
</evidence>
<dbReference type="GO" id="GO:0043069">
    <property type="term" value="P:negative regulation of programmed cell death"/>
    <property type="evidence" value="ECO:0007669"/>
    <property type="project" value="TreeGrafter"/>
</dbReference>
<dbReference type="InterPro" id="IPR042502">
    <property type="entry name" value="TM7SF3"/>
</dbReference>
<dbReference type="EMBL" id="WJQU01000003">
    <property type="protein sequence ID" value="KAJ6639691.1"/>
    <property type="molecule type" value="Genomic_DNA"/>
</dbReference>
<accession>A0A9Q0S0V4</accession>
<keyword evidence="1 3" id="KW-0812">Transmembrane</keyword>
<dbReference type="Pfam" id="PF25992">
    <property type="entry name" value="Ig_TM7SF3_N"/>
    <property type="match status" value="1"/>
</dbReference>
<evidence type="ECO:0000313" key="4">
    <source>
        <dbReference type="Proteomes" id="UP001151699"/>
    </source>
</evidence>